<keyword evidence="2" id="KW-0540">Nuclease</keyword>
<dbReference type="SMART" id="SM00507">
    <property type="entry name" value="HNHc"/>
    <property type="match status" value="1"/>
</dbReference>
<dbReference type="Proteomes" id="UP000885738">
    <property type="component" value="Unassembled WGS sequence"/>
</dbReference>
<dbReference type="AlphaFoldDB" id="A0A7C1W1G4"/>
<comment type="caution">
    <text evidence="2">The sequence shown here is derived from an EMBL/GenBank/DDBJ whole genome shotgun (WGS) entry which is preliminary data.</text>
</comment>
<sequence length="196" mass="23339">MKKTKTIKELVIEYFMKHPKKDIPHGPIVDWVTEQWLNEHDTPPRDPWRTIRKLHQEGKLIKVKKGVYKYDPDYIYDAKLWEFPPEIKKAILERDGYRCVVCGRGIKDGVELVVDHIKPKDKGGKNDIDNGQTLCMEHNLMKKNYSQTEAGKRYFIRMYEKAIANNDKRMIKFCECVFECYDMHEINSHIPRPDRE</sequence>
<reference evidence="2" key="1">
    <citation type="journal article" date="2020" name="mSystems">
        <title>Genome- and Community-Level Interaction Insights into Carbon Utilization and Element Cycling Functions of Hydrothermarchaeota in Hydrothermal Sediment.</title>
        <authorList>
            <person name="Zhou Z."/>
            <person name="Liu Y."/>
            <person name="Xu W."/>
            <person name="Pan J."/>
            <person name="Luo Z.H."/>
            <person name="Li M."/>
        </authorList>
    </citation>
    <scope>NUCLEOTIDE SEQUENCE [LARGE SCALE GENOMIC DNA]</scope>
    <source>
        <strain evidence="2">HyVt-389</strain>
    </source>
</reference>
<organism evidence="2">
    <name type="scientific">Desulfofervidus auxilii</name>
    <dbReference type="NCBI Taxonomy" id="1621989"/>
    <lineage>
        <taxon>Bacteria</taxon>
        <taxon>Pseudomonadati</taxon>
        <taxon>Thermodesulfobacteriota</taxon>
        <taxon>Candidatus Desulfofervidia</taxon>
        <taxon>Candidatus Desulfofervidales</taxon>
        <taxon>Candidatus Desulfofervidaceae</taxon>
        <taxon>Candidatus Desulfofervidus</taxon>
    </lineage>
</organism>
<dbReference type="InterPro" id="IPR003615">
    <property type="entry name" value="HNH_nuc"/>
</dbReference>
<protein>
    <submittedName>
        <fullName evidence="2">HNH endonuclease</fullName>
    </submittedName>
</protein>
<keyword evidence="2" id="KW-0378">Hydrolase</keyword>
<feature type="domain" description="HNH nuclease" evidence="1">
    <location>
        <begin position="86"/>
        <end position="140"/>
    </location>
</feature>
<accession>A0A7C1W1G4</accession>
<dbReference type="GO" id="GO:0004519">
    <property type="term" value="F:endonuclease activity"/>
    <property type="evidence" value="ECO:0007669"/>
    <property type="project" value="UniProtKB-KW"/>
</dbReference>
<evidence type="ECO:0000259" key="1">
    <source>
        <dbReference type="SMART" id="SM00507"/>
    </source>
</evidence>
<dbReference type="CDD" id="cd00085">
    <property type="entry name" value="HNHc"/>
    <property type="match status" value="1"/>
</dbReference>
<dbReference type="Gene3D" id="1.10.30.50">
    <property type="match status" value="1"/>
</dbReference>
<gene>
    <name evidence="2" type="ORF">ENI35_04505</name>
</gene>
<keyword evidence="2" id="KW-0255">Endonuclease</keyword>
<dbReference type="EMBL" id="DRIH01000156">
    <property type="protein sequence ID" value="HEC68058.1"/>
    <property type="molecule type" value="Genomic_DNA"/>
</dbReference>
<dbReference type="GO" id="GO:0008270">
    <property type="term" value="F:zinc ion binding"/>
    <property type="evidence" value="ECO:0007669"/>
    <property type="project" value="InterPro"/>
</dbReference>
<dbReference type="InterPro" id="IPR002711">
    <property type="entry name" value="HNH"/>
</dbReference>
<name>A0A7C1W1G4_DESA2</name>
<dbReference type="Pfam" id="PF01844">
    <property type="entry name" value="HNH"/>
    <property type="match status" value="1"/>
</dbReference>
<proteinExistence type="predicted"/>
<dbReference type="GO" id="GO:0003676">
    <property type="term" value="F:nucleic acid binding"/>
    <property type="evidence" value="ECO:0007669"/>
    <property type="project" value="InterPro"/>
</dbReference>
<evidence type="ECO:0000313" key="2">
    <source>
        <dbReference type="EMBL" id="HEC68058.1"/>
    </source>
</evidence>